<name>A0ABD2S7T5_9SOLN</name>
<dbReference type="Proteomes" id="UP001627284">
    <property type="component" value="Unassembled WGS sequence"/>
</dbReference>
<feature type="domain" description="RNase H type-1" evidence="2">
    <location>
        <begin position="1214"/>
        <end position="1343"/>
    </location>
</feature>
<evidence type="ECO:0000313" key="4">
    <source>
        <dbReference type="Proteomes" id="UP001627284"/>
    </source>
</evidence>
<dbReference type="SUPFAM" id="SSF56672">
    <property type="entry name" value="DNA/RNA polymerases"/>
    <property type="match status" value="1"/>
</dbReference>
<dbReference type="PROSITE" id="PS50878">
    <property type="entry name" value="RT_POL"/>
    <property type="match status" value="1"/>
</dbReference>
<dbReference type="InterPro" id="IPR012337">
    <property type="entry name" value="RNaseH-like_sf"/>
</dbReference>
<dbReference type="InterPro" id="IPR005135">
    <property type="entry name" value="Endo/exonuclease/phosphatase"/>
</dbReference>
<feature type="domain" description="Reverse transcriptase" evidence="1">
    <location>
        <begin position="478"/>
        <end position="758"/>
    </location>
</feature>
<dbReference type="InterPro" id="IPR026960">
    <property type="entry name" value="RVT-Znf"/>
</dbReference>
<dbReference type="Pfam" id="PF00078">
    <property type="entry name" value="RVT_1"/>
    <property type="match status" value="1"/>
</dbReference>
<dbReference type="PROSITE" id="PS50879">
    <property type="entry name" value="RNASE_H_1"/>
    <property type="match status" value="1"/>
</dbReference>
<dbReference type="InterPro" id="IPR044730">
    <property type="entry name" value="RNase_H-like_dom_plant"/>
</dbReference>
<dbReference type="Pfam" id="PF13456">
    <property type="entry name" value="RVT_3"/>
    <property type="match status" value="1"/>
</dbReference>
<proteinExistence type="predicted"/>
<dbReference type="SUPFAM" id="SSF53098">
    <property type="entry name" value="Ribonuclease H-like"/>
    <property type="match status" value="1"/>
</dbReference>
<dbReference type="InterPro" id="IPR043502">
    <property type="entry name" value="DNA/RNA_pol_sf"/>
</dbReference>
<dbReference type="SUPFAM" id="SSF56219">
    <property type="entry name" value="DNase I-like"/>
    <property type="match status" value="1"/>
</dbReference>
<organism evidence="3 4">
    <name type="scientific">Solanum stoloniferum</name>
    <dbReference type="NCBI Taxonomy" id="62892"/>
    <lineage>
        <taxon>Eukaryota</taxon>
        <taxon>Viridiplantae</taxon>
        <taxon>Streptophyta</taxon>
        <taxon>Embryophyta</taxon>
        <taxon>Tracheophyta</taxon>
        <taxon>Spermatophyta</taxon>
        <taxon>Magnoliopsida</taxon>
        <taxon>eudicotyledons</taxon>
        <taxon>Gunneridae</taxon>
        <taxon>Pentapetalae</taxon>
        <taxon>asterids</taxon>
        <taxon>lamiids</taxon>
        <taxon>Solanales</taxon>
        <taxon>Solanaceae</taxon>
        <taxon>Solanoideae</taxon>
        <taxon>Solaneae</taxon>
        <taxon>Solanum</taxon>
    </lineage>
</organism>
<comment type="caution">
    <text evidence="3">The sequence shown here is derived from an EMBL/GenBank/DDBJ whole genome shotgun (WGS) entry which is preliminary data.</text>
</comment>
<dbReference type="PANTHER" id="PTHR33116">
    <property type="entry name" value="REVERSE TRANSCRIPTASE ZINC-BINDING DOMAIN-CONTAINING PROTEIN-RELATED-RELATED"/>
    <property type="match status" value="1"/>
</dbReference>
<evidence type="ECO:0008006" key="5">
    <source>
        <dbReference type="Google" id="ProtNLM"/>
    </source>
</evidence>
<dbReference type="InterPro" id="IPR002156">
    <property type="entry name" value="RNaseH_domain"/>
</dbReference>
<sequence length="1390" mass="163109">MIEKLIFWNIRSINTQKSFERLLDLNHRHHYSFIALMEPFQNPSELEQYKRRLGFDKAGVNQNGKIWCFWKDDWVGNIVLDTVQQVTFQFKKNDKEFMVSAVYARCNTVERLELWEELDSIAEHVQCPWIIGGDFNVILDEEEKLGGLDFTINEAIDFASFINRNALSEVHFSGSKYTWWNGRIEEACIFKKLDRILVNQEFLDVFPASEVHHLIRQGSDHAPLHLSCNSDEVPTIKPFRFMNFWSKHQQFKKIVEDSWKIDFVGNPFLEFHAKLKNVKKALSAWSKEVFGNVFQQIATLEDIIKVREAQLQIHPSADNRAALNKVEADLKNYLRLEEEFWRQKAGMKWFKEGDMNTKFFQSYVKGRRKKLHINEIITEQGVGLKSNSEIRNAAVEYFRDQFAEENGAEDYSMIDHIPECITAEENEQMTKLPELEEVKRVVFNLNGNSACGPDGFTGHFFQYCWEIIGADITKVVKGFFCGQELPKFITHTNLVLLPKKENVKFFADLRPISLSSFINKIISRMVHERMILVLPNIISQNQAGFVKERSITENILLAQEIIRDINRRNKDINVVVKLDMAKAYDRVSWIFLTKVLRKFGFAEMIIDMVWRIISNNWYSVLVNGITHDFFHSTRGLKQGDPLSPTLFIIAAEVLARGLNNLHRDENMKGYGLPKWSPEINHLSYADDTILFGSGDRRSIIKMMRVIRDYEMVSGQKVNKTKSFFYLHDNTPIIVAIQTRRLTGIRQGNFPFTYLGCPVFYGRRKSSYYVEMVQKIAKRILTWHNRFLTFGGKWILINNVLQSMPVYMLSALNPPKKVLDQIHQIFAKFFWGNLGGIKGKHWVAWGDLCYPKIEGGLGFRSLHNMNKALFAKLWWNFRVSTTSLWAKYMWNKYCKKLHPVVATSLGASQVWRKMISIREEVEHDIWWQIKAGNSSFWFDNWTRQGALYYTEGDRAQEEELEVKYFITNDGWDETKLKDLLSEEMVEHIILNIRPKTSEEGIDKAWWCGNSTGLFTVKSAYHKIRGRKEEEEWRRYMWIKGMPIKISFFLWRVCRRKIATDDNLKRMKIPVVSKCFCCKEGEMETMTHLLLTAPIAQKLWKQFASCASILINGLNLQQLIFKWWDYKASNKLSQIIKAVPAVIMWELWKRRNSYRHGKETTYNNMYYQCQLILYQLVRIKFPWIKGLTYHWPQVVSMLQNYKPSLHYKVVRWRKPSEGWVTCNTDGASKGNPGMSSYGYCIRDKNGDLLYAEAHNIGETTNIVAEATTVWKALQFFYENGLRKVRLETDSLALQNMITRSWKIPWELVEKLEEIHEIMQQLDVQVCHVYREVNQLADFIANTAINTEHKKVFHHFHQLPSLGKKLLNIDKHQVPTLRIRTRRIYSNNNKQHD</sequence>
<dbReference type="InterPro" id="IPR036691">
    <property type="entry name" value="Endo/exonu/phosph_ase_sf"/>
</dbReference>
<dbReference type="Pfam" id="PF03372">
    <property type="entry name" value="Exo_endo_phos"/>
    <property type="match status" value="1"/>
</dbReference>
<dbReference type="Gene3D" id="3.30.420.10">
    <property type="entry name" value="Ribonuclease H-like superfamily/Ribonuclease H"/>
    <property type="match status" value="1"/>
</dbReference>
<evidence type="ECO:0000259" key="1">
    <source>
        <dbReference type="PROSITE" id="PS50878"/>
    </source>
</evidence>
<reference evidence="3 4" key="1">
    <citation type="submission" date="2024-05" db="EMBL/GenBank/DDBJ databases">
        <title>De novo assembly of an allotetraploid wild potato.</title>
        <authorList>
            <person name="Hosaka A.J."/>
        </authorList>
    </citation>
    <scope>NUCLEOTIDE SEQUENCE [LARGE SCALE GENOMIC DNA]</scope>
    <source>
        <tissue evidence="3">Young leaves</tissue>
    </source>
</reference>
<dbReference type="InterPro" id="IPR036397">
    <property type="entry name" value="RNaseH_sf"/>
</dbReference>
<evidence type="ECO:0000313" key="3">
    <source>
        <dbReference type="EMBL" id="KAL3340134.1"/>
    </source>
</evidence>
<protein>
    <recommendedName>
        <fullName evidence="5">Non-LTR retroelement reverse transcriptase</fullName>
    </recommendedName>
</protein>
<dbReference type="CDD" id="cd06222">
    <property type="entry name" value="RNase_H_like"/>
    <property type="match status" value="1"/>
</dbReference>
<dbReference type="Gene3D" id="3.60.10.10">
    <property type="entry name" value="Endonuclease/exonuclease/phosphatase"/>
    <property type="match status" value="1"/>
</dbReference>
<keyword evidence="4" id="KW-1185">Reference proteome</keyword>
<accession>A0ABD2S7T5</accession>
<dbReference type="PANTHER" id="PTHR33116:SF67">
    <property type="entry name" value="REVERSE TRANSCRIPTASE"/>
    <property type="match status" value="1"/>
</dbReference>
<dbReference type="EMBL" id="JBJKTR010000016">
    <property type="protein sequence ID" value="KAL3340134.1"/>
    <property type="molecule type" value="Genomic_DNA"/>
</dbReference>
<dbReference type="Pfam" id="PF13966">
    <property type="entry name" value="zf-RVT"/>
    <property type="match status" value="1"/>
</dbReference>
<dbReference type="InterPro" id="IPR000477">
    <property type="entry name" value="RT_dom"/>
</dbReference>
<evidence type="ECO:0000259" key="2">
    <source>
        <dbReference type="PROSITE" id="PS50879"/>
    </source>
</evidence>
<dbReference type="CDD" id="cd01650">
    <property type="entry name" value="RT_nLTR_like"/>
    <property type="match status" value="1"/>
</dbReference>
<gene>
    <name evidence="3" type="ORF">AABB24_028650</name>
</gene>